<protein>
    <submittedName>
        <fullName evidence="9">Peptidase M50</fullName>
    </submittedName>
</protein>
<evidence type="ECO:0000313" key="9">
    <source>
        <dbReference type="EMBL" id="KPX57479.1"/>
    </source>
</evidence>
<reference evidence="9 10" key="1">
    <citation type="submission" date="2015-09" db="EMBL/GenBank/DDBJ databases">
        <title>Genome announcement of multiple Pseudomonas syringae strains.</title>
        <authorList>
            <person name="Thakur S."/>
            <person name="Wang P.W."/>
            <person name="Gong Y."/>
            <person name="Weir B.S."/>
            <person name="Guttman D.S."/>
        </authorList>
    </citation>
    <scope>NUCLEOTIDE SEQUENCE [LARGE SCALE GENOMIC DNA]</scope>
    <source>
        <strain evidence="9 10">ICMP7840</strain>
    </source>
</reference>
<comment type="cofactor">
    <cofactor evidence="1">
        <name>Zn(2+)</name>
        <dbReference type="ChEBI" id="CHEBI:29105"/>
    </cofactor>
</comment>
<dbReference type="GO" id="GO:0005737">
    <property type="term" value="C:cytoplasm"/>
    <property type="evidence" value="ECO:0007669"/>
    <property type="project" value="TreeGrafter"/>
</dbReference>
<dbReference type="GO" id="GO:0031293">
    <property type="term" value="P:membrane protein intracellular domain proteolysis"/>
    <property type="evidence" value="ECO:0007669"/>
    <property type="project" value="TreeGrafter"/>
</dbReference>
<evidence type="ECO:0000256" key="4">
    <source>
        <dbReference type="ARBA" id="ARBA00022692"/>
    </source>
</evidence>
<dbReference type="Pfam" id="PF02163">
    <property type="entry name" value="Peptidase_M50"/>
    <property type="match status" value="1"/>
</dbReference>
<evidence type="ECO:0000313" key="10">
    <source>
        <dbReference type="Proteomes" id="UP000050469"/>
    </source>
</evidence>
<feature type="transmembrane region" description="Helical" evidence="7">
    <location>
        <begin position="372"/>
        <end position="391"/>
    </location>
</feature>
<dbReference type="InterPro" id="IPR008915">
    <property type="entry name" value="Peptidase_M50"/>
</dbReference>
<dbReference type="GO" id="GO:0012505">
    <property type="term" value="C:endomembrane system"/>
    <property type="evidence" value="ECO:0007669"/>
    <property type="project" value="UniProtKB-SubCell"/>
</dbReference>
<proteinExistence type="inferred from homology"/>
<feature type="transmembrane region" description="Helical" evidence="7">
    <location>
        <begin position="237"/>
        <end position="255"/>
    </location>
</feature>
<dbReference type="GO" id="GO:0004222">
    <property type="term" value="F:metalloendopeptidase activity"/>
    <property type="evidence" value="ECO:0007669"/>
    <property type="project" value="InterPro"/>
</dbReference>
<name>A0A0N8RSQ9_PSEA0</name>
<evidence type="ECO:0000256" key="2">
    <source>
        <dbReference type="ARBA" id="ARBA00004127"/>
    </source>
</evidence>
<feature type="transmembrane region" description="Helical" evidence="7">
    <location>
        <begin position="397"/>
        <end position="417"/>
    </location>
</feature>
<feature type="transmembrane region" description="Helical" evidence="7">
    <location>
        <begin position="296"/>
        <end position="316"/>
    </location>
</feature>
<comment type="subcellular location">
    <subcellularLocation>
        <location evidence="2">Endomembrane system</location>
        <topology evidence="2">Multi-pass membrane protein</topology>
    </subcellularLocation>
</comment>
<keyword evidence="6 7" id="KW-0472">Membrane</keyword>
<comment type="similarity">
    <text evidence="3">Belongs to the peptidase M50B family.</text>
</comment>
<dbReference type="Proteomes" id="UP000050469">
    <property type="component" value="Unassembled WGS sequence"/>
</dbReference>
<evidence type="ECO:0000256" key="7">
    <source>
        <dbReference type="SAM" id="Phobius"/>
    </source>
</evidence>
<keyword evidence="5 7" id="KW-1133">Transmembrane helix</keyword>
<comment type="caution">
    <text evidence="9">The sequence shown here is derived from an EMBL/GenBank/DDBJ whole genome shotgun (WGS) entry which is preliminary data.</text>
</comment>
<evidence type="ECO:0000256" key="3">
    <source>
        <dbReference type="ARBA" id="ARBA00007931"/>
    </source>
</evidence>
<feature type="transmembrane region" description="Helical" evidence="7">
    <location>
        <begin position="267"/>
        <end position="290"/>
    </location>
</feature>
<feature type="domain" description="Peptidase M50" evidence="8">
    <location>
        <begin position="210"/>
        <end position="292"/>
    </location>
</feature>
<dbReference type="PANTHER" id="PTHR13325">
    <property type="entry name" value="PROTEASE M50 MEMBRANE-BOUND TRANSCRIPTION FACTOR SITE 2 PROTEASE"/>
    <property type="match status" value="1"/>
</dbReference>
<evidence type="ECO:0000256" key="5">
    <source>
        <dbReference type="ARBA" id="ARBA00022989"/>
    </source>
</evidence>
<dbReference type="PANTHER" id="PTHR13325:SF3">
    <property type="entry name" value="MEMBRANE-BOUND TRANSCRIPTION FACTOR SITE-2 PROTEASE"/>
    <property type="match status" value="1"/>
</dbReference>
<gene>
    <name evidence="9" type="ORF">ALO53_05533</name>
</gene>
<evidence type="ECO:0000256" key="6">
    <source>
        <dbReference type="ARBA" id="ARBA00023136"/>
    </source>
</evidence>
<sequence length="724" mass="81322">MRRPCSTGAVPAASPSCRPASKCRPVMNLPNLRADLQLTPAAPALDGSPRWTLADPVRGRYFKLGTQAIRLLRHWALGDASQVLQAANREPGLPLGDTEIDELLRFLRGHDLIAARDPEQRASYAYKAAAARHGLWQMLLHQYLFFRIPLWRPDAFLNKAWPWLARYGSRLLRYGLPLTLGLGIFLVARDWQRFIGTFPHLFSLGGALAFGIALFFAKLCHEFGHAFMAKRAGCRVQSMGVAFMVLLPLFYTDVSDAWRVNDRRARLLIGAGGVLAEMLLACIALLAWSLLPDGPARTAAFMLASATWLTTVVVNLNPFMRFDGYFLISDFWEVDNLQGRAFALCRWRLREALFGYGLPAPEPWSAAMQRRLLWWGYLSWLWRAALFFGIALAVYHLFFKLLGIFLMLVELGWFIFLPIFKECRHWWSHREQAYAPRVLLSATGLLALLLLLIVPWHSSVELPVMLEAESVTAIHAPAAARVRQVNVHDGQKVEQGAVLMELESPDIDSRQSIVRREINILQLQMRRQAGRSETAADAGILEQLLAEAVAEYRGLAAQRERLLLRAPKAGQVRDLLPQLSEGRWVSTRDPLLRIVEEGTRIRGYVAENALWRIAPGDRGRFIADDPMRESLLVELQEVDANGVAWLDQEALSSDHHGPIAVRRDENQRAEPVQGQYGVRLRLVDNTAAPSQPLRGVAVLDGRSESLLGATWRRLAALGVRESGF</sequence>
<evidence type="ECO:0000256" key="1">
    <source>
        <dbReference type="ARBA" id="ARBA00001947"/>
    </source>
</evidence>
<feature type="transmembrane region" description="Helical" evidence="7">
    <location>
        <begin position="200"/>
        <end position="217"/>
    </location>
</feature>
<dbReference type="EMBL" id="LJQO01000543">
    <property type="protein sequence ID" value="KPX57479.1"/>
    <property type="molecule type" value="Genomic_DNA"/>
</dbReference>
<dbReference type="InterPro" id="IPR001193">
    <property type="entry name" value="MBTPS2"/>
</dbReference>
<dbReference type="PATRIC" id="fig|251724.3.peg.2539"/>
<keyword evidence="4 7" id="KW-0812">Transmembrane</keyword>
<accession>A0A0N8RSQ9</accession>
<feature type="transmembrane region" description="Helical" evidence="7">
    <location>
        <begin position="438"/>
        <end position="456"/>
    </location>
</feature>
<dbReference type="AlphaFoldDB" id="A0A0N8RSQ9"/>
<dbReference type="CDD" id="cd05709">
    <property type="entry name" value="S2P-M50"/>
    <property type="match status" value="1"/>
</dbReference>
<dbReference type="GO" id="GO:0016020">
    <property type="term" value="C:membrane"/>
    <property type="evidence" value="ECO:0007669"/>
    <property type="project" value="InterPro"/>
</dbReference>
<dbReference type="Gene3D" id="2.40.50.100">
    <property type="match status" value="1"/>
</dbReference>
<feature type="transmembrane region" description="Helical" evidence="7">
    <location>
        <begin position="171"/>
        <end position="188"/>
    </location>
</feature>
<evidence type="ECO:0000259" key="8">
    <source>
        <dbReference type="Pfam" id="PF02163"/>
    </source>
</evidence>
<feature type="transmembrane region" description="Helical" evidence="7">
    <location>
        <begin position="134"/>
        <end position="151"/>
    </location>
</feature>
<organism evidence="9 10">
    <name type="scientific">Pseudomonas amygdali pv. photiniae</name>
    <dbReference type="NCBI Taxonomy" id="251724"/>
    <lineage>
        <taxon>Bacteria</taxon>
        <taxon>Pseudomonadati</taxon>
        <taxon>Pseudomonadota</taxon>
        <taxon>Gammaproteobacteria</taxon>
        <taxon>Pseudomonadales</taxon>
        <taxon>Pseudomonadaceae</taxon>
        <taxon>Pseudomonas</taxon>
        <taxon>Pseudomonas amygdali</taxon>
    </lineage>
</organism>